<comment type="caution">
    <text evidence="6">The sequence shown here is derived from an EMBL/GenBank/DDBJ whole genome shotgun (WGS) entry which is preliminary data.</text>
</comment>
<evidence type="ECO:0000256" key="3">
    <source>
        <dbReference type="ARBA" id="ARBA00022884"/>
    </source>
</evidence>
<evidence type="ECO:0000313" key="7">
    <source>
        <dbReference type="Proteomes" id="UP000246278"/>
    </source>
</evidence>
<accession>A0A317T830</accession>
<comment type="similarity">
    <text evidence="1">Belongs to the CRISPR-associated Csm4 family.</text>
</comment>
<dbReference type="OrthoDB" id="7059961at2"/>
<evidence type="ECO:0000256" key="4">
    <source>
        <dbReference type="ARBA" id="ARBA00023118"/>
    </source>
</evidence>
<evidence type="ECO:0000313" key="6">
    <source>
        <dbReference type="EMBL" id="PWW82844.1"/>
    </source>
</evidence>
<dbReference type="Proteomes" id="UP000246278">
    <property type="component" value="Unassembled WGS sequence"/>
</dbReference>
<dbReference type="NCBIfam" id="TIGR01903">
    <property type="entry name" value="cas5_csm4"/>
    <property type="match status" value="1"/>
</dbReference>
<name>A0A317T830_9CHLB</name>
<dbReference type="InterPro" id="IPR005510">
    <property type="entry name" value="Csm4"/>
</dbReference>
<dbReference type="InterPro" id="IPR040932">
    <property type="entry name" value="Csm4_C"/>
</dbReference>
<feature type="domain" description="Csm4 C-terminal" evidence="5">
    <location>
        <begin position="263"/>
        <end position="351"/>
    </location>
</feature>
<dbReference type="Pfam" id="PF17953">
    <property type="entry name" value="Csm4_C"/>
    <property type="match status" value="1"/>
</dbReference>
<dbReference type="AlphaFoldDB" id="A0A317T830"/>
<keyword evidence="3" id="KW-0694">RNA-binding</keyword>
<dbReference type="GO" id="GO:0003723">
    <property type="term" value="F:RNA binding"/>
    <property type="evidence" value="ECO:0007669"/>
    <property type="project" value="UniProtKB-KW"/>
</dbReference>
<organism evidence="6 7">
    <name type="scientific">Prosthecochloris marina</name>
    <dbReference type="NCBI Taxonomy" id="2017681"/>
    <lineage>
        <taxon>Bacteria</taxon>
        <taxon>Pseudomonadati</taxon>
        <taxon>Chlorobiota</taxon>
        <taxon>Chlorobiia</taxon>
        <taxon>Chlorobiales</taxon>
        <taxon>Chlorobiaceae</taxon>
        <taxon>Prosthecochloris</taxon>
    </lineage>
</organism>
<dbReference type="RefSeq" id="WP_110022560.1">
    <property type="nucleotide sequence ID" value="NZ_PDNZ01000002.1"/>
</dbReference>
<evidence type="ECO:0000259" key="5">
    <source>
        <dbReference type="Pfam" id="PF17953"/>
    </source>
</evidence>
<dbReference type="EMBL" id="PDNZ01000002">
    <property type="protein sequence ID" value="PWW82844.1"/>
    <property type="molecule type" value="Genomic_DNA"/>
</dbReference>
<proteinExistence type="inferred from homology"/>
<reference evidence="7" key="1">
    <citation type="submission" date="2017-10" db="EMBL/GenBank/DDBJ databases">
        <authorList>
            <person name="Gaisin V.A."/>
            <person name="Rysina M.S."/>
            <person name="Grouzdev D.S."/>
        </authorList>
    </citation>
    <scope>NUCLEOTIDE SEQUENCE [LARGE SCALE GENOMIC DNA]</scope>
    <source>
        <strain evidence="7">V1</strain>
    </source>
</reference>
<dbReference type="GO" id="GO:0051607">
    <property type="term" value="P:defense response to virus"/>
    <property type="evidence" value="ECO:0007669"/>
    <property type="project" value="UniProtKB-KW"/>
</dbReference>
<gene>
    <name evidence="6" type="primary">csm4</name>
    <name evidence="6" type="ORF">CR164_03645</name>
</gene>
<keyword evidence="4" id="KW-0051">Antiviral defense</keyword>
<evidence type="ECO:0000256" key="2">
    <source>
        <dbReference type="ARBA" id="ARBA00016109"/>
    </source>
</evidence>
<protein>
    <recommendedName>
        <fullName evidence="2">CRISPR system Cms protein Csm4</fullName>
    </recommendedName>
</protein>
<keyword evidence="7" id="KW-1185">Reference proteome</keyword>
<sequence length="354" mass="41478">MKYLVELQFDHAVHFGSSVAGFGVEEVDDTCHSDTLFSGIINQLATVEHLIPHFSLKNFLEEFDSQKPPFQISSFGLVKDTDYFLPKPLLEPAAFTAEPLLTEYRKEFKKLKWIHLEDFHKWQNKLLSGSDIKNYFDSYSNEPPPKAPSFYKTLTKAQHAQDRETEATQLYHVGQLFYADEVYPFFLVDFNSKHLSWEWFKEALRLLGISGLGGRRSSGYGKFTLRYEPILIGDDESQWPKEVRETTRHRKAVELWNKVLNHESEGRYLFSLLKPKVITENDYVSYYLLIRKGWFFSNSSFYQMKRKTVYMFSEGSIFSKPIEGELLNISPDELPEEHHELYRYGHPFTIPFSI</sequence>
<evidence type="ECO:0000256" key="1">
    <source>
        <dbReference type="ARBA" id="ARBA00005772"/>
    </source>
</evidence>